<dbReference type="SUPFAM" id="SSF56436">
    <property type="entry name" value="C-type lectin-like"/>
    <property type="match status" value="1"/>
</dbReference>
<accession>U5DLG9</accession>
<name>U5DLG9_9CHRO</name>
<dbReference type="InParanoid" id="U5DLG9"/>
<protein>
    <recommendedName>
        <fullName evidence="1">Sulfatase-modifying factor enzyme-like domain-containing protein</fullName>
    </recommendedName>
</protein>
<dbReference type="EMBL" id="ASSJ01000041">
    <property type="protein sequence ID" value="ERN41722.1"/>
    <property type="molecule type" value="Genomic_DNA"/>
</dbReference>
<dbReference type="STRING" id="582515.KR51_00015680"/>
<gene>
    <name evidence="2" type="ORF">KR51_00015680</name>
</gene>
<dbReference type="Pfam" id="PF03781">
    <property type="entry name" value="FGE-sulfatase"/>
    <property type="match status" value="1"/>
</dbReference>
<dbReference type="Proteomes" id="UP000016960">
    <property type="component" value="Unassembled WGS sequence"/>
</dbReference>
<reference evidence="2 3" key="1">
    <citation type="submission" date="2013-05" db="EMBL/GenBank/DDBJ databases">
        <title>Draft genome sequence of Rubidibacter lacunae KORDI 51-2.</title>
        <authorList>
            <person name="Choi D.H."/>
            <person name="Noh J.H."/>
            <person name="Kwon K.-K."/>
            <person name="Lee J.-H."/>
            <person name="Ryu J.-Y."/>
        </authorList>
    </citation>
    <scope>NUCLEOTIDE SEQUENCE [LARGE SCALE GENOMIC DNA]</scope>
    <source>
        <strain evidence="2 3">KORDI 51-2</strain>
    </source>
</reference>
<dbReference type="AlphaFoldDB" id="U5DLG9"/>
<dbReference type="PATRIC" id="fig|582515.4.peg.1770"/>
<dbReference type="GO" id="GO:0120147">
    <property type="term" value="F:formylglycine-generating oxidase activity"/>
    <property type="evidence" value="ECO:0007669"/>
    <property type="project" value="TreeGrafter"/>
</dbReference>
<dbReference type="PANTHER" id="PTHR23150:SF19">
    <property type="entry name" value="FORMYLGLYCINE-GENERATING ENZYME"/>
    <property type="match status" value="1"/>
</dbReference>
<proteinExistence type="predicted"/>
<dbReference type="InterPro" id="IPR051043">
    <property type="entry name" value="Sulfatase_Mod_Factor_Kinase"/>
</dbReference>
<dbReference type="InterPro" id="IPR042095">
    <property type="entry name" value="SUMF_sf"/>
</dbReference>
<dbReference type="RefSeq" id="WP_022606279.1">
    <property type="nucleotide sequence ID" value="NZ_ASSJ01000041.1"/>
</dbReference>
<dbReference type="InterPro" id="IPR005532">
    <property type="entry name" value="SUMF_dom"/>
</dbReference>
<comment type="caution">
    <text evidence="2">The sequence shown here is derived from an EMBL/GenBank/DDBJ whole genome shotgun (WGS) entry which is preliminary data.</text>
</comment>
<dbReference type="InterPro" id="IPR016187">
    <property type="entry name" value="CTDL_fold"/>
</dbReference>
<keyword evidence="3" id="KW-1185">Reference proteome</keyword>
<evidence type="ECO:0000313" key="3">
    <source>
        <dbReference type="Proteomes" id="UP000016960"/>
    </source>
</evidence>
<organism evidence="2 3">
    <name type="scientific">Rubidibacter lacunae KORDI 51-2</name>
    <dbReference type="NCBI Taxonomy" id="582515"/>
    <lineage>
        <taxon>Bacteria</taxon>
        <taxon>Bacillati</taxon>
        <taxon>Cyanobacteriota</taxon>
        <taxon>Cyanophyceae</taxon>
        <taxon>Oscillatoriophycideae</taxon>
        <taxon>Chroococcales</taxon>
        <taxon>Aphanothecaceae</taxon>
        <taxon>Rubidibacter</taxon>
    </lineage>
</organism>
<dbReference type="Gene3D" id="3.90.1580.10">
    <property type="entry name" value="paralog of FGE (formylglycine-generating enzyme)"/>
    <property type="match status" value="1"/>
</dbReference>
<dbReference type="eggNOG" id="COG1262">
    <property type="taxonomic scope" value="Bacteria"/>
</dbReference>
<dbReference type="PANTHER" id="PTHR23150">
    <property type="entry name" value="SULFATASE MODIFYING FACTOR 1, 2"/>
    <property type="match status" value="1"/>
</dbReference>
<evidence type="ECO:0000259" key="1">
    <source>
        <dbReference type="Pfam" id="PF03781"/>
    </source>
</evidence>
<sequence length="598" mass="67629">MTTLTPQMQRERARAAVDRFVGRFGEPYRVLAYYAALPLVLTPDLLHYLRNEFLRDRGVPWVAEADLLLSDLCRPVGYELYVVDTAVRAYLLEDMECVLGQSQMEAVARLLISYLRYLMQNSPQLDERELEAQQWAAMVYLEARRETVVREIAGKFLHATLAAEPLAGESLLVSQQEMARLARITRELAPQLREYPALVEYAATIAQLLRAPREVLPHSLRSSYRITADVELEIPESLLPTLALKPDASEILSKPILEGGPKRQVLEFETAQLVDPDEEALSATDWVPPLETESVTVVTIALEPATEESPEAELEAFEFESARIARTRKRWAIRKTRRHGHQFIEQLIEGVQLEMVAIPGGTFLMGSPKDESERENDEGPQHEVTIPPLFISKYPVTQAQWKFVVAELPQVKCELPPLPSNFKGSDRPVEQISWYEAVEFCDRLAACTGRPCRLPSEAEWEYACRAGTTTPFHFGETISPALANYNSTSTYSNGPKGKYRQKSTPVGSFPANDFGLYDMHGNVLEWCQDQYHEKYAEGVFPCDGSAWEDRGKSAERILRGGAWFGFPRWCRSAYRYHFNPGARNYAIGFRVACAAPRT</sequence>
<feature type="domain" description="Sulfatase-modifying factor enzyme-like" evidence="1">
    <location>
        <begin position="354"/>
        <end position="592"/>
    </location>
</feature>
<evidence type="ECO:0000313" key="2">
    <source>
        <dbReference type="EMBL" id="ERN41722.1"/>
    </source>
</evidence>